<dbReference type="InterPro" id="IPR001486">
    <property type="entry name" value="Hemoglobin_trunc"/>
</dbReference>
<dbReference type="InterPro" id="IPR044203">
    <property type="entry name" value="GlbO/GLB3-like"/>
</dbReference>
<dbReference type="CDD" id="cd14771">
    <property type="entry name" value="TrHb2_Mt-trHbO-like_O"/>
    <property type="match status" value="1"/>
</dbReference>
<dbReference type="PANTHER" id="PTHR47366:SF1">
    <property type="entry name" value="TWO-ON-TWO HEMOGLOBIN-3"/>
    <property type="match status" value="1"/>
</dbReference>
<dbReference type="AlphaFoldDB" id="A0A6J7VNF5"/>
<dbReference type="GO" id="GO:0019825">
    <property type="term" value="F:oxygen binding"/>
    <property type="evidence" value="ECO:0007669"/>
    <property type="project" value="InterPro"/>
</dbReference>
<dbReference type="EMBL" id="CAEZUK010000026">
    <property type="protein sequence ID" value="CAB4593177.1"/>
    <property type="molecule type" value="Genomic_DNA"/>
</dbReference>
<evidence type="ECO:0000256" key="1">
    <source>
        <dbReference type="ARBA" id="ARBA00022448"/>
    </source>
</evidence>
<accession>A0A6J7VNF5</accession>
<keyword evidence="2" id="KW-0349">Heme</keyword>
<dbReference type="GO" id="GO:0020037">
    <property type="term" value="F:heme binding"/>
    <property type="evidence" value="ECO:0007669"/>
    <property type="project" value="InterPro"/>
</dbReference>
<evidence type="ECO:0000256" key="5">
    <source>
        <dbReference type="ARBA" id="ARBA00034496"/>
    </source>
</evidence>
<organism evidence="10">
    <name type="scientific">freshwater metagenome</name>
    <dbReference type="NCBI Taxonomy" id="449393"/>
    <lineage>
        <taxon>unclassified sequences</taxon>
        <taxon>metagenomes</taxon>
        <taxon>ecological metagenomes</taxon>
    </lineage>
</organism>
<evidence type="ECO:0000313" key="10">
    <source>
        <dbReference type="EMBL" id="CAB5108054.1"/>
    </source>
</evidence>
<dbReference type="EMBL" id="CAFBNZ010000003">
    <property type="protein sequence ID" value="CAB4966303.1"/>
    <property type="molecule type" value="Genomic_DNA"/>
</dbReference>
<proteinExistence type="inferred from homology"/>
<dbReference type="EMBL" id="CAFBRX010000001">
    <property type="protein sequence ID" value="CAB5108054.1"/>
    <property type="molecule type" value="Genomic_DNA"/>
</dbReference>
<name>A0A6J7VNF5_9ZZZZ</name>
<dbReference type="GO" id="GO:0005344">
    <property type="term" value="F:oxygen carrier activity"/>
    <property type="evidence" value="ECO:0007669"/>
    <property type="project" value="InterPro"/>
</dbReference>
<keyword evidence="1" id="KW-0813">Transport</keyword>
<evidence type="ECO:0000256" key="3">
    <source>
        <dbReference type="ARBA" id="ARBA00022723"/>
    </source>
</evidence>
<dbReference type="PANTHER" id="PTHR47366">
    <property type="entry name" value="TWO-ON-TWO HEMOGLOBIN-3"/>
    <property type="match status" value="1"/>
</dbReference>
<protein>
    <submittedName>
        <fullName evidence="10">Unannotated protein</fullName>
    </submittedName>
</protein>
<evidence type="ECO:0000256" key="2">
    <source>
        <dbReference type="ARBA" id="ARBA00022617"/>
    </source>
</evidence>
<evidence type="ECO:0000313" key="8">
    <source>
        <dbReference type="EMBL" id="CAB4966303.1"/>
    </source>
</evidence>
<dbReference type="EMBL" id="CAEZZV010000007">
    <property type="protein sequence ID" value="CAB4767943.1"/>
    <property type="molecule type" value="Genomic_DNA"/>
</dbReference>
<comment type="similarity">
    <text evidence="5">Belongs to the truncated hemoglobin family. Group II subfamily.</text>
</comment>
<dbReference type="InterPro" id="IPR009050">
    <property type="entry name" value="Globin-like_sf"/>
</dbReference>
<gene>
    <name evidence="6" type="ORF">UFOPK1820_00266</name>
    <name evidence="7" type="ORF">UFOPK2921_00093</name>
    <name evidence="8" type="ORF">UFOPK3889_00048</name>
    <name evidence="9" type="ORF">UFOPK4275_00072</name>
    <name evidence="10" type="ORF">UFOPK4422_00009</name>
</gene>
<dbReference type="Gene3D" id="1.10.490.10">
    <property type="entry name" value="Globins"/>
    <property type="match status" value="1"/>
</dbReference>
<dbReference type="InterPro" id="IPR012292">
    <property type="entry name" value="Globin/Proto"/>
</dbReference>
<keyword evidence="3" id="KW-0479">Metal-binding</keyword>
<sequence length="139" mass="15842">MSNTDETTLFERVGGMEFFVSLVDHFYEGVVRDEVLWSLYPDQSDLVGAKHRLALFLGQYWGGPDTYNQERGHPKLRLRHMPFHIGPLERDRWLVHMAAAIEATTTDATIRAELTAYFVPAAEHLRNDTGLPISSSRPN</sequence>
<keyword evidence="4" id="KW-0408">Iron</keyword>
<evidence type="ECO:0000256" key="4">
    <source>
        <dbReference type="ARBA" id="ARBA00023004"/>
    </source>
</evidence>
<dbReference type="SUPFAM" id="SSF46458">
    <property type="entry name" value="Globin-like"/>
    <property type="match status" value="1"/>
</dbReference>
<dbReference type="EMBL" id="CAFBQJ010000006">
    <property type="protein sequence ID" value="CAB5044204.1"/>
    <property type="molecule type" value="Genomic_DNA"/>
</dbReference>
<evidence type="ECO:0000313" key="6">
    <source>
        <dbReference type="EMBL" id="CAB4593177.1"/>
    </source>
</evidence>
<evidence type="ECO:0000313" key="9">
    <source>
        <dbReference type="EMBL" id="CAB5044204.1"/>
    </source>
</evidence>
<evidence type="ECO:0000313" key="7">
    <source>
        <dbReference type="EMBL" id="CAB4767943.1"/>
    </source>
</evidence>
<dbReference type="GO" id="GO:0046872">
    <property type="term" value="F:metal ion binding"/>
    <property type="evidence" value="ECO:0007669"/>
    <property type="project" value="UniProtKB-KW"/>
</dbReference>
<reference evidence="10" key="1">
    <citation type="submission" date="2020-05" db="EMBL/GenBank/DDBJ databases">
        <authorList>
            <person name="Chiriac C."/>
            <person name="Salcher M."/>
            <person name="Ghai R."/>
            <person name="Kavagutti S V."/>
        </authorList>
    </citation>
    <scope>NUCLEOTIDE SEQUENCE</scope>
</reference>
<dbReference type="Pfam" id="PF01152">
    <property type="entry name" value="Bac_globin"/>
    <property type="match status" value="1"/>
</dbReference>